<evidence type="ECO:0000256" key="10">
    <source>
        <dbReference type="SAM" id="MobiDB-lite"/>
    </source>
</evidence>
<evidence type="ECO:0000256" key="8">
    <source>
        <dbReference type="ARBA" id="ARBA00047899"/>
    </source>
</evidence>
<dbReference type="FunFam" id="3.30.200.20:FF:000097">
    <property type="entry name" value="Probable serine/threonine-protein kinase nek1"/>
    <property type="match status" value="1"/>
</dbReference>
<evidence type="ECO:0000256" key="1">
    <source>
        <dbReference type="ARBA" id="ARBA00010886"/>
    </source>
</evidence>
<protein>
    <recommendedName>
        <fullName evidence="2">non-specific serine/threonine protein kinase</fullName>
        <ecNumber evidence="2">2.7.11.1</ecNumber>
    </recommendedName>
</protein>
<dbReference type="PROSITE" id="PS00108">
    <property type="entry name" value="PROTEIN_KINASE_ST"/>
    <property type="match status" value="1"/>
</dbReference>
<feature type="region of interest" description="Disordered" evidence="10">
    <location>
        <begin position="419"/>
        <end position="452"/>
    </location>
</feature>
<keyword evidence="13" id="KW-1185">Reference proteome</keyword>
<dbReference type="InterPro" id="IPR008271">
    <property type="entry name" value="Ser/Thr_kinase_AS"/>
</dbReference>
<reference evidence="13" key="1">
    <citation type="submission" date="2020-01" db="EMBL/GenBank/DDBJ databases">
        <title>Draft genome sequence of the Termite Coptotermes fromosanus.</title>
        <authorList>
            <person name="Itakura S."/>
            <person name="Yosikawa Y."/>
            <person name="Umezawa K."/>
        </authorList>
    </citation>
    <scope>NUCLEOTIDE SEQUENCE [LARGE SCALE GENOMIC DNA]</scope>
</reference>
<evidence type="ECO:0000256" key="2">
    <source>
        <dbReference type="ARBA" id="ARBA00012513"/>
    </source>
</evidence>
<evidence type="ECO:0000256" key="5">
    <source>
        <dbReference type="ARBA" id="ARBA00022741"/>
    </source>
</evidence>
<keyword evidence="7" id="KW-0067">ATP-binding</keyword>
<dbReference type="InterPro" id="IPR051131">
    <property type="entry name" value="NEK_Ser/Thr_kinase_NIMA"/>
</dbReference>
<dbReference type="EC" id="2.7.11.1" evidence="2"/>
<comment type="catalytic activity">
    <reaction evidence="8">
        <text>L-threonyl-[protein] + ATP = O-phospho-L-threonyl-[protein] + ADP + H(+)</text>
        <dbReference type="Rhea" id="RHEA:46608"/>
        <dbReference type="Rhea" id="RHEA-COMP:11060"/>
        <dbReference type="Rhea" id="RHEA-COMP:11605"/>
        <dbReference type="ChEBI" id="CHEBI:15378"/>
        <dbReference type="ChEBI" id="CHEBI:30013"/>
        <dbReference type="ChEBI" id="CHEBI:30616"/>
        <dbReference type="ChEBI" id="CHEBI:61977"/>
        <dbReference type="ChEBI" id="CHEBI:456216"/>
        <dbReference type="EC" id="2.7.11.1"/>
    </reaction>
</comment>
<dbReference type="FunFam" id="1.10.510.10:FF:000356">
    <property type="entry name" value="Serine/threonine-protein kinase Nek2"/>
    <property type="match status" value="1"/>
</dbReference>
<dbReference type="CDD" id="cd08217">
    <property type="entry name" value="STKc_Nek2"/>
    <property type="match status" value="1"/>
</dbReference>
<keyword evidence="5" id="KW-0547">Nucleotide-binding</keyword>
<name>A0A6L2PRE1_COPFO</name>
<evidence type="ECO:0000256" key="7">
    <source>
        <dbReference type="ARBA" id="ARBA00022840"/>
    </source>
</evidence>
<dbReference type="Proteomes" id="UP000502823">
    <property type="component" value="Unassembled WGS sequence"/>
</dbReference>
<evidence type="ECO:0000256" key="4">
    <source>
        <dbReference type="ARBA" id="ARBA00022679"/>
    </source>
</evidence>
<dbReference type="GO" id="GO:0005524">
    <property type="term" value="F:ATP binding"/>
    <property type="evidence" value="ECO:0007669"/>
    <property type="project" value="UniProtKB-KW"/>
</dbReference>
<dbReference type="Gene3D" id="1.10.510.10">
    <property type="entry name" value="Transferase(Phosphotransferase) domain 1"/>
    <property type="match status" value="1"/>
</dbReference>
<feature type="domain" description="Protein kinase" evidence="11">
    <location>
        <begin position="8"/>
        <end position="270"/>
    </location>
</feature>
<proteinExistence type="inferred from homology"/>
<dbReference type="PROSITE" id="PS50011">
    <property type="entry name" value="PROTEIN_KINASE_DOM"/>
    <property type="match status" value="1"/>
</dbReference>
<dbReference type="Pfam" id="PF00069">
    <property type="entry name" value="Pkinase"/>
    <property type="match status" value="1"/>
</dbReference>
<comment type="similarity">
    <text evidence="1">Belongs to the protein kinase superfamily. NEK Ser/Thr protein kinase family. NIMA subfamily.</text>
</comment>
<keyword evidence="3" id="KW-0723">Serine/threonine-protein kinase</keyword>
<accession>A0A6L2PRE1</accession>
<evidence type="ECO:0000256" key="3">
    <source>
        <dbReference type="ARBA" id="ARBA00022527"/>
    </source>
</evidence>
<keyword evidence="4" id="KW-0808">Transferase</keyword>
<comment type="catalytic activity">
    <reaction evidence="9">
        <text>L-seryl-[protein] + ATP = O-phospho-L-seryl-[protein] + ADP + H(+)</text>
        <dbReference type="Rhea" id="RHEA:17989"/>
        <dbReference type="Rhea" id="RHEA-COMP:9863"/>
        <dbReference type="Rhea" id="RHEA-COMP:11604"/>
        <dbReference type="ChEBI" id="CHEBI:15378"/>
        <dbReference type="ChEBI" id="CHEBI:29999"/>
        <dbReference type="ChEBI" id="CHEBI:30616"/>
        <dbReference type="ChEBI" id="CHEBI:83421"/>
        <dbReference type="ChEBI" id="CHEBI:456216"/>
        <dbReference type="EC" id="2.7.11.1"/>
    </reaction>
</comment>
<keyword evidence="6" id="KW-0418">Kinase</keyword>
<dbReference type="InterPro" id="IPR000719">
    <property type="entry name" value="Prot_kinase_dom"/>
</dbReference>
<dbReference type="GO" id="GO:0004674">
    <property type="term" value="F:protein serine/threonine kinase activity"/>
    <property type="evidence" value="ECO:0007669"/>
    <property type="project" value="UniProtKB-KW"/>
</dbReference>
<organism evidence="12 13">
    <name type="scientific">Coptotermes formosanus</name>
    <name type="common">Formosan subterranean termite</name>
    <dbReference type="NCBI Taxonomy" id="36987"/>
    <lineage>
        <taxon>Eukaryota</taxon>
        <taxon>Metazoa</taxon>
        <taxon>Ecdysozoa</taxon>
        <taxon>Arthropoda</taxon>
        <taxon>Hexapoda</taxon>
        <taxon>Insecta</taxon>
        <taxon>Pterygota</taxon>
        <taxon>Neoptera</taxon>
        <taxon>Polyneoptera</taxon>
        <taxon>Dictyoptera</taxon>
        <taxon>Blattodea</taxon>
        <taxon>Blattoidea</taxon>
        <taxon>Termitoidae</taxon>
        <taxon>Rhinotermitidae</taxon>
        <taxon>Coptotermes</taxon>
    </lineage>
</organism>
<dbReference type="PANTHER" id="PTHR44899:SF10">
    <property type="entry name" value="NIMA-RELATED KINASE 2"/>
    <property type="match status" value="1"/>
</dbReference>
<dbReference type="SUPFAM" id="SSF56112">
    <property type="entry name" value="Protein kinase-like (PK-like)"/>
    <property type="match status" value="1"/>
</dbReference>
<evidence type="ECO:0000313" key="13">
    <source>
        <dbReference type="Proteomes" id="UP000502823"/>
    </source>
</evidence>
<dbReference type="InterPro" id="IPR011009">
    <property type="entry name" value="Kinase-like_dom_sf"/>
</dbReference>
<comment type="caution">
    <text evidence="12">The sequence shown here is derived from an EMBL/GenBank/DDBJ whole genome shotgun (WGS) entry which is preliminary data.</text>
</comment>
<dbReference type="InParanoid" id="A0A6L2PRE1"/>
<feature type="compositionally biased region" description="Polar residues" evidence="10">
    <location>
        <begin position="419"/>
        <end position="432"/>
    </location>
</feature>
<dbReference type="SMART" id="SM00220">
    <property type="entry name" value="S_TKc"/>
    <property type="match status" value="1"/>
</dbReference>
<dbReference type="OrthoDB" id="248923at2759"/>
<evidence type="ECO:0000259" key="11">
    <source>
        <dbReference type="PROSITE" id="PS50011"/>
    </source>
</evidence>
<evidence type="ECO:0000313" key="12">
    <source>
        <dbReference type="EMBL" id="GFG33035.1"/>
    </source>
</evidence>
<dbReference type="PANTHER" id="PTHR44899">
    <property type="entry name" value="CAMK FAMILY PROTEIN KINASE"/>
    <property type="match status" value="1"/>
</dbReference>
<dbReference type="Gene3D" id="3.30.200.20">
    <property type="entry name" value="Phosphorylase Kinase, domain 1"/>
    <property type="match status" value="1"/>
</dbReference>
<dbReference type="EMBL" id="BLKM01008257">
    <property type="protein sequence ID" value="GFG33035.1"/>
    <property type="molecule type" value="Genomic_DNA"/>
</dbReference>
<sequence>MSGHIEDYEVLNVIGTGSFSTCYKVQKKSNGHLYVWKAVGYGGMSEEKKQLLVSEVNLLSELRHPNIVQYFDRIIHKETATLYIIMEWCEGGDLATLITKCKKSNSFLDEGFIWRVLYQMCHALHECHRNIPNITILHRDIKPANVFLDGAGNVKLGDFGLARILHKDASFAQTVVGTPYYMSPEVIKGGKYNIKSDIWSLGCLVYELCSLSPPFTGPNIKHLALKIKEGKFSRIPAHYSDDLQKIISLLLSVEHKFRPTIEMILHHPIVVTHVAQETFKTMIAKPENDNTELHSNSNKKEMDDLPNIVQNLNDLHLPPSGKARVHGETESKNCTENTSEKVRDIWLNRFHILKQREASLRLKELAIHERERAVAKREKQLALLGRLTKDKMTRADIYLRQCREVRSVASSVKNLQQQQYSRASTTLDTSLSADPGDTSIIPTSTKLNPEDVIKPPPFVRVVPEKRVHFNTLPITKPKENQCSDLQLPTKHTRPQSIHQSGDIPGHLSRNNKVLYDIQEHIPSKDFKLHDRKELLEQRHKNALNCQERAEEDNLKNDVLSCNKFASRSSNANMIRSSSCATSWVKDRTVWLQNKRHAYHLLGIRTAHRDGNKENTAVESAEFQEQKVTKSVGVSTVPVPKSAAGSLSSFR</sequence>
<gene>
    <name evidence="12" type="ORF">Cfor_10751</name>
</gene>
<evidence type="ECO:0000256" key="9">
    <source>
        <dbReference type="ARBA" id="ARBA00048679"/>
    </source>
</evidence>
<evidence type="ECO:0000256" key="6">
    <source>
        <dbReference type="ARBA" id="ARBA00022777"/>
    </source>
</evidence>
<dbReference type="AlphaFoldDB" id="A0A6L2PRE1"/>